<feature type="signal peptide" evidence="1">
    <location>
        <begin position="1"/>
        <end position="21"/>
    </location>
</feature>
<accession>A0A2P6SFD9</accession>
<dbReference type="Gramene" id="PRQ57383">
    <property type="protein sequence ID" value="PRQ57383"/>
    <property type="gene ID" value="RchiOBHm_Chr1g0347731"/>
</dbReference>
<protein>
    <submittedName>
        <fullName evidence="2">Uncharacterized protein</fullName>
    </submittedName>
</protein>
<dbReference type="AlphaFoldDB" id="A0A2P6SFD9"/>
<organism evidence="2 3">
    <name type="scientific">Rosa chinensis</name>
    <name type="common">China rose</name>
    <dbReference type="NCBI Taxonomy" id="74649"/>
    <lineage>
        <taxon>Eukaryota</taxon>
        <taxon>Viridiplantae</taxon>
        <taxon>Streptophyta</taxon>
        <taxon>Embryophyta</taxon>
        <taxon>Tracheophyta</taxon>
        <taxon>Spermatophyta</taxon>
        <taxon>Magnoliopsida</taxon>
        <taxon>eudicotyledons</taxon>
        <taxon>Gunneridae</taxon>
        <taxon>Pentapetalae</taxon>
        <taxon>rosids</taxon>
        <taxon>fabids</taxon>
        <taxon>Rosales</taxon>
        <taxon>Rosaceae</taxon>
        <taxon>Rosoideae</taxon>
        <taxon>Rosoideae incertae sedis</taxon>
        <taxon>Rosa</taxon>
    </lineage>
</organism>
<evidence type="ECO:0000313" key="2">
    <source>
        <dbReference type="EMBL" id="PRQ57383.1"/>
    </source>
</evidence>
<evidence type="ECO:0000313" key="3">
    <source>
        <dbReference type="Proteomes" id="UP000238479"/>
    </source>
</evidence>
<dbReference type="Proteomes" id="UP000238479">
    <property type="component" value="Chromosome 1"/>
</dbReference>
<gene>
    <name evidence="2" type="ORF">RchiOBHm_Chr1g0347731</name>
</gene>
<comment type="caution">
    <text evidence="2">The sequence shown here is derived from an EMBL/GenBank/DDBJ whole genome shotgun (WGS) entry which is preliminary data.</text>
</comment>
<evidence type="ECO:0000256" key="1">
    <source>
        <dbReference type="SAM" id="SignalP"/>
    </source>
</evidence>
<keyword evidence="3" id="KW-1185">Reference proteome</keyword>
<proteinExistence type="predicted"/>
<dbReference type="EMBL" id="PDCK01000039">
    <property type="protein sequence ID" value="PRQ57383.1"/>
    <property type="molecule type" value="Genomic_DNA"/>
</dbReference>
<reference evidence="2 3" key="1">
    <citation type="journal article" date="2018" name="Nat. Genet.">
        <title>The Rosa genome provides new insights in the design of modern roses.</title>
        <authorList>
            <person name="Bendahmane M."/>
        </authorList>
    </citation>
    <scope>NUCLEOTIDE SEQUENCE [LARGE SCALE GENOMIC DNA]</scope>
    <source>
        <strain evidence="3">cv. Old Blush</strain>
    </source>
</reference>
<sequence>MIGRFFCIMAFVLMSLDFVQLEGTENAVYLDVLRLFAHGTWSDYKTIHVT</sequence>
<dbReference type="STRING" id="74649.A0A2P6SFD9"/>
<feature type="chain" id="PRO_5015200461" evidence="1">
    <location>
        <begin position="22"/>
        <end position="50"/>
    </location>
</feature>
<keyword evidence="1" id="KW-0732">Signal</keyword>
<name>A0A2P6SFD9_ROSCH</name>